<dbReference type="AlphaFoldDB" id="A0A318HAP5"/>
<keyword evidence="4" id="KW-0804">Transcription</keyword>
<organism evidence="7 8">
    <name type="scientific">Sphaerotilus hippei</name>
    <dbReference type="NCBI Taxonomy" id="744406"/>
    <lineage>
        <taxon>Bacteria</taxon>
        <taxon>Pseudomonadati</taxon>
        <taxon>Pseudomonadota</taxon>
        <taxon>Betaproteobacteria</taxon>
        <taxon>Burkholderiales</taxon>
        <taxon>Sphaerotilaceae</taxon>
        <taxon>Sphaerotilus</taxon>
    </lineage>
</organism>
<dbReference type="PANTHER" id="PTHR30204:SF69">
    <property type="entry name" value="MERR-FAMILY TRANSCRIPTIONAL REGULATOR"/>
    <property type="match status" value="1"/>
</dbReference>
<evidence type="ECO:0000256" key="3">
    <source>
        <dbReference type="ARBA" id="ARBA00023125"/>
    </source>
</evidence>
<accession>A0A318HAP5</accession>
<dbReference type="Proteomes" id="UP000247811">
    <property type="component" value="Unassembled WGS sequence"/>
</dbReference>
<dbReference type="EMBL" id="QJJS01000001">
    <property type="protein sequence ID" value="PXW99332.1"/>
    <property type="molecule type" value="Genomic_DNA"/>
</dbReference>
<dbReference type="SMART" id="SM00422">
    <property type="entry name" value="HTH_MERR"/>
    <property type="match status" value="1"/>
</dbReference>
<dbReference type="SUPFAM" id="SSF46955">
    <property type="entry name" value="Putative DNA-binding domain"/>
    <property type="match status" value="1"/>
</dbReference>
<dbReference type="GO" id="GO:0003700">
    <property type="term" value="F:DNA-binding transcription factor activity"/>
    <property type="evidence" value="ECO:0007669"/>
    <property type="project" value="InterPro"/>
</dbReference>
<keyword evidence="8" id="KW-1185">Reference proteome</keyword>
<evidence type="ECO:0000259" key="6">
    <source>
        <dbReference type="PROSITE" id="PS50937"/>
    </source>
</evidence>
<dbReference type="GO" id="GO:0003677">
    <property type="term" value="F:DNA binding"/>
    <property type="evidence" value="ECO:0007669"/>
    <property type="project" value="UniProtKB-KW"/>
</dbReference>
<dbReference type="Pfam" id="PF13411">
    <property type="entry name" value="MerR_1"/>
    <property type="match status" value="1"/>
</dbReference>
<sequence length="349" mass="37299">MNTTPPARPPGERATDTEAPSLHRSGAVARMLRMPVATLRVWERRYGLTRPELSPSGQRLYSADDVRRLALIKQLTDLGHAIGSLAPLDMPQLQRVAATHAQALTATQGERAVVAPPPPARAWRVGVIGATLGRRLRQPGLQRRLGRPVQLLGPFDDAAQAAAALQPADLDALLVHEPRLHAGWQAAFDAAAPALAAVPKAVLYRFASDAVCETLAAGGTALLREPQPDVVVAQWLCSLSAAAAARPPEMEAPRVDGGVPPRRWDDAALADFAGLSSTVACECPRHVAELLVQLSHFEAYSAECEHRSPADAELHAYLRQVAATSRARFEAALEHVARHEGLILPPASP</sequence>
<dbReference type="PANTHER" id="PTHR30204">
    <property type="entry name" value="REDOX-CYCLING DRUG-SENSING TRANSCRIPTIONAL ACTIVATOR SOXR"/>
    <property type="match status" value="1"/>
</dbReference>
<evidence type="ECO:0000256" key="1">
    <source>
        <dbReference type="ARBA" id="ARBA00022491"/>
    </source>
</evidence>
<reference evidence="7 8" key="1">
    <citation type="submission" date="2018-05" db="EMBL/GenBank/DDBJ databases">
        <title>Genomic Encyclopedia of Type Strains, Phase IV (KMG-IV): sequencing the most valuable type-strain genomes for metagenomic binning, comparative biology and taxonomic classification.</title>
        <authorList>
            <person name="Goeker M."/>
        </authorList>
    </citation>
    <scope>NUCLEOTIDE SEQUENCE [LARGE SCALE GENOMIC DNA]</scope>
    <source>
        <strain evidence="7 8">DSM 566</strain>
    </source>
</reference>
<keyword evidence="1" id="KW-0678">Repressor</keyword>
<comment type="caution">
    <text evidence="7">The sequence shown here is derived from an EMBL/GenBank/DDBJ whole genome shotgun (WGS) entry which is preliminary data.</text>
</comment>
<dbReference type="InterPro" id="IPR009061">
    <property type="entry name" value="DNA-bd_dom_put_sf"/>
</dbReference>
<protein>
    <submittedName>
        <fullName evidence="7">MerR-like DNA binding protein</fullName>
    </submittedName>
</protein>
<dbReference type="PROSITE" id="PS50937">
    <property type="entry name" value="HTH_MERR_2"/>
    <property type="match status" value="1"/>
</dbReference>
<keyword evidence="3" id="KW-0238">DNA-binding</keyword>
<name>A0A318HAP5_9BURK</name>
<evidence type="ECO:0000313" key="8">
    <source>
        <dbReference type="Proteomes" id="UP000247811"/>
    </source>
</evidence>
<feature type="region of interest" description="Disordered" evidence="5">
    <location>
        <begin position="1"/>
        <end position="22"/>
    </location>
</feature>
<dbReference type="InterPro" id="IPR047057">
    <property type="entry name" value="MerR_fam"/>
</dbReference>
<feature type="domain" description="HTH merR-type" evidence="6">
    <location>
        <begin position="22"/>
        <end position="79"/>
    </location>
</feature>
<keyword evidence="2" id="KW-0805">Transcription regulation</keyword>
<dbReference type="InterPro" id="IPR000551">
    <property type="entry name" value="MerR-type_HTH_dom"/>
</dbReference>
<proteinExistence type="predicted"/>
<dbReference type="RefSeq" id="WP_110398914.1">
    <property type="nucleotide sequence ID" value="NZ_QJJS01000001.1"/>
</dbReference>
<evidence type="ECO:0000256" key="5">
    <source>
        <dbReference type="SAM" id="MobiDB-lite"/>
    </source>
</evidence>
<dbReference type="OrthoDB" id="9800334at2"/>
<gene>
    <name evidence="7" type="ORF">C7444_101162</name>
</gene>
<dbReference type="Gene3D" id="1.10.1660.10">
    <property type="match status" value="1"/>
</dbReference>
<evidence type="ECO:0000256" key="2">
    <source>
        <dbReference type="ARBA" id="ARBA00023015"/>
    </source>
</evidence>
<dbReference type="CDD" id="cd01104">
    <property type="entry name" value="HTH_MlrA-CarA"/>
    <property type="match status" value="1"/>
</dbReference>
<evidence type="ECO:0000256" key="4">
    <source>
        <dbReference type="ARBA" id="ARBA00023163"/>
    </source>
</evidence>
<evidence type="ECO:0000313" key="7">
    <source>
        <dbReference type="EMBL" id="PXW99332.1"/>
    </source>
</evidence>